<dbReference type="PROSITE" id="PS51257">
    <property type="entry name" value="PROKAR_LIPOPROTEIN"/>
    <property type="match status" value="1"/>
</dbReference>
<keyword evidence="2" id="KW-0677">Repeat</keyword>
<evidence type="ECO:0000313" key="4">
    <source>
        <dbReference type="EMBL" id="SDB79539.1"/>
    </source>
</evidence>
<name>A0A1G6GC94_BACOV</name>
<evidence type="ECO:0000256" key="1">
    <source>
        <dbReference type="ARBA" id="ARBA00022614"/>
    </source>
</evidence>
<dbReference type="AlphaFoldDB" id="A0A1G6GC94"/>
<dbReference type="Proteomes" id="UP000181870">
    <property type="component" value="Unassembled WGS sequence"/>
</dbReference>
<dbReference type="PANTHER" id="PTHR48051:SF54">
    <property type="entry name" value="LEUCINE-RICH REPEAT-CONTAINING PROTEIN"/>
    <property type="match status" value="1"/>
</dbReference>
<organism evidence="4 7">
    <name type="scientific">Bacteroides ovatus</name>
    <dbReference type="NCBI Taxonomy" id="28116"/>
    <lineage>
        <taxon>Bacteria</taxon>
        <taxon>Pseudomonadati</taxon>
        <taxon>Bacteroidota</taxon>
        <taxon>Bacteroidia</taxon>
        <taxon>Bacteroidales</taxon>
        <taxon>Bacteroidaceae</taxon>
        <taxon>Bacteroides</taxon>
    </lineage>
</organism>
<keyword evidence="1" id="KW-0433">Leucine-rich repeat</keyword>
<dbReference type="GO" id="GO:0005737">
    <property type="term" value="C:cytoplasm"/>
    <property type="evidence" value="ECO:0007669"/>
    <property type="project" value="TreeGrafter"/>
</dbReference>
<dbReference type="RefSeq" id="WP_074560356.1">
    <property type="nucleotide sequence ID" value="NZ_FMYE01000086.1"/>
</dbReference>
<proteinExistence type="predicted"/>
<dbReference type="PANTHER" id="PTHR48051">
    <property type="match status" value="1"/>
</dbReference>
<dbReference type="EMBL" id="FNDO01000075">
    <property type="protein sequence ID" value="SDI78261.1"/>
    <property type="molecule type" value="Genomic_DNA"/>
</dbReference>
<keyword evidence="3" id="KW-0732">Signal</keyword>
<accession>A0A1G6GC94</accession>
<evidence type="ECO:0008006" key="8">
    <source>
        <dbReference type="Google" id="ProtNLM"/>
    </source>
</evidence>
<dbReference type="InterPro" id="IPR050216">
    <property type="entry name" value="LRR_domain-containing"/>
</dbReference>
<feature type="signal peptide" evidence="3">
    <location>
        <begin position="1"/>
        <end position="22"/>
    </location>
</feature>
<dbReference type="Gene3D" id="3.80.10.10">
    <property type="entry name" value="Ribonuclease Inhibitor"/>
    <property type="match status" value="1"/>
</dbReference>
<gene>
    <name evidence="4" type="ORF">SAMN05192581_10868</name>
    <name evidence="5" type="ORF">SAMN05192582_10758</name>
</gene>
<protein>
    <recommendedName>
        <fullName evidence="8">Leucine-rich repeat domain-containing protein</fullName>
    </recommendedName>
</protein>
<sequence length="375" mass="42441">MKRQSILFVRSMWVVILFTTLAACKDTDNRVFGDDFEFPALTDENTIRFTVNVVGDWRQLDIVASGGRMVIDWGNGRIQKIEDPSSMSGGVVYRYGNKGLYEVRIWAEELQLIDISGLLLPLSHLYLGNMPRMKSLALNSISDTRELDLNTFCPNVESINIGSFADLEHLEIEDCFRLRSIQIYSNPKLTSIEFGSHPEAESLYCSYNGFSSLSLKSLPALRDIDLSSNEVLSHLELNEKTSISAILIQGCAFQSITDILKCCPSLRELSCSYNKLTELDLSDNSNISELRCEHNQLTRLMVPQGSLLEHLYCHSNQLDEDALNTLFDSLGQVLEPAIYYPTPPRQYRISFNDNPGADDCNRNILNDKNWIVENK</sequence>
<dbReference type="Proteomes" id="UP000183670">
    <property type="component" value="Unassembled WGS sequence"/>
</dbReference>
<feature type="chain" id="PRO_5010470473" description="Leucine-rich repeat domain-containing protein" evidence="3">
    <location>
        <begin position="23"/>
        <end position="375"/>
    </location>
</feature>
<evidence type="ECO:0000313" key="5">
    <source>
        <dbReference type="EMBL" id="SDI78261.1"/>
    </source>
</evidence>
<evidence type="ECO:0000313" key="7">
    <source>
        <dbReference type="Proteomes" id="UP000183670"/>
    </source>
</evidence>
<dbReference type="EMBL" id="FMYE01000086">
    <property type="protein sequence ID" value="SDB79539.1"/>
    <property type="molecule type" value="Genomic_DNA"/>
</dbReference>
<dbReference type="SUPFAM" id="SSF52058">
    <property type="entry name" value="L domain-like"/>
    <property type="match status" value="1"/>
</dbReference>
<dbReference type="InterPro" id="IPR032675">
    <property type="entry name" value="LRR_dom_sf"/>
</dbReference>
<evidence type="ECO:0000313" key="6">
    <source>
        <dbReference type="Proteomes" id="UP000181870"/>
    </source>
</evidence>
<reference evidence="6 7" key="1">
    <citation type="submission" date="2016-10" db="EMBL/GenBank/DDBJ databases">
        <authorList>
            <person name="de Groot N.N."/>
        </authorList>
    </citation>
    <scope>NUCLEOTIDE SEQUENCE [LARGE SCALE GENOMIC DNA]</scope>
    <source>
        <strain evidence="4 7">NLAE-zl-C500</strain>
        <strain evidence="5 6">NLAE-zl-C57</strain>
    </source>
</reference>
<evidence type="ECO:0000256" key="2">
    <source>
        <dbReference type="ARBA" id="ARBA00022737"/>
    </source>
</evidence>
<evidence type="ECO:0000256" key="3">
    <source>
        <dbReference type="SAM" id="SignalP"/>
    </source>
</evidence>